<protein>
    <submittedName>
        <fullName evidence="2">Uncharacterized protein</fullName>
    </submittedName>
</protein>
<dbReference type="RefSeq" id="XP_011393336.1">
    <property type="nucleotide sequence ID" value="XM_011395034.1"/>
</dbReference>
<accession>V5IQH4</accession>
<dbReference type="VEuPathDB" id="FungiDB:NCU16325"/>
<dbReference type="KEGG" id="ncr:NCU16325"/>
<gene>
    <name evidence="2" type="ORF">NCU16325</name>
</gene>
<dbReference type="InParanoid" id="V5IQH4"/>
<keyword evidence="3" id="KW-1185">Reference proteome</keyword>
<feature type="compositionally biased region" description="Basic and acidic residues" evidence="1">
    <location>
        <begin position="33"/>
        <end position="46"/>
    </location>
</feature>
<dbReference type="SMR" id="V5IQH4"/>
<sequence>MRRGERKTECRRAKTGRSGKPVCVFTVLTATRREESKRPMEMKEQMAEDCELIRSQQSGSRTEGRTEGKGRKDRRKPHPSVTATAGHEVSRCQIFPCNTKAGIYSRYSSGLQKTDRLEVVLNVCAVWERHLLGVSCQPYRGLWKGTAAL</sequence>
<evidence type="ECO:0000256" key="1">
    <source>
        <dbReference type="SAM" id="MobiDB-lite"/>
    </source>
</evidence>
<dbReference type="AlphaFoldDB" id="V5IQH4"/>
<proteinExistence type="predicted"/>
<dbReference type="Proteomes" id="UP000001805">
    <property type="component" value="Chromosome 1, Linkage Group I"/>
</dbReference>
<dbReference type="GeneID" id="23569397"/>
<feature type="region of interest" description="Disordered" evidence="1">
    <location>
        <begin position="33"/>
        <end position="87"/>
    </location>
</feature>
<evidence type="ECO:0000313" key="3">
    <source>
        <dbReference type="Proteomes" id="UP000001805"/>
    </source>
</evidence>
<dbReference type="EMBL" id="CM002236">
    <property type="protein sequence ID" value="ESA43794.1"/>
    <property type="molecule type" value="Genomic_DNA"/>
</dbReference>
<reference evidence="2 3" key="1">
    <citation type="journal article" date="2003" name="Nature">
        <title>The genome sequence of the filamentous fungus Neurospora crassa.</title>
        <authorList>
            <person name="Galagan J.E."/>
            <person name="Calvo S.E."/>
            <person name="Borkovich K.A."/>
            <person name="Selker E.U."/>
            <person name="Read N.D."/>
            <person name="Jaffe D."/>
            <person name="FitzHugh W."/>
            <person name="Ma L.J."/>
            <person name="Smirnov S."/>
            <person name="Purcell S."/>
            <person name="Rehman B."/>
            <person name="Elkins T."/>
            <person name="Engels R."/>
            <person name="Wang S."/>
            <person name="Nielsen C.B."/>
            <person name="Butler J."/>
            <person name="Endrizzi M."/>
            <person name="Qui D."/>
            <person name="Ianakiev P."/>
            <person name="Bell-Pedersen D."/>
            <person name="Nelson M.A."/>
            <person name="Werner-Washburne M."/>
            <person name="Selitrennikoff C.P."/>
            <person name="Kinsey J.A."/>
            <person name="Braun E.L."/>
            <person name="Zelter A."/>
            <person name="Schulte U."/>
            <person name="Kothe G.O."/>
            <person name="Jedd G."/>
            <person name="Mewes W."/>
            <person name="Staben C."/>
            <person name="Marcotte E."/>
            <person name="Greenberg D."/>
            <person name="Roy A."/>
            <person name="Foley K."/>
            <person name="Naylor J."/>
            <person name="Stange-Thomann N."/>
            <person name="Barrett R."/>
            <person name="Gnerre S."/>
            <person name="Kamal M."/>
            <person name="Kamvysselis M."/>
            <person name="Mauceli E."/>
            <person name="Bielke C."/>
            <person name="Rudd S."/>
            <person name="Frishman D."/>
            <person name="Krystofova S."/>
            <person name="Rasmussen C."/>
            <person name="Metzenberg R.L."/>
            <person name="Perkins D.D."/>
            <person name="Kroken S."/>
            <person name="Cogoni C."/>
            <person name="Macino G."/>
            <person name="Catcheside D."/>
            <person name="Li W."/>
            <person name="Pratt R.J."/>
            <person name="Osmani S.A."/>
            <person name="DeSouza C.P."/>
            <person name="Glass L."/>
            <person name="Orbach M.J."/>
            <person name="Berglund J.A."/>
            <person name="Voelker R."/>
            <person name="Yarden O."/>
            <person name="Plamann M."/>
            <person name="Seiler S."/>
            <person name="Dunlap J."/>
            <person name="Radford A."/>
            <person name="Aramayo R."/>
            <person name="Natvig D.O."/>
            <person name="Alex L.A."/>
            <person name="Mannhaupt G."/>
            <person name="Ebbole D.J."/>
            <person name="Freitag M."/>
            <person name="Paulsen I."/>
            <person name="Sachs M.S."/>
            <person name="Lander E.S."/>
            <person name="Nusbaum C."/>
            <person name="Birren B."/>
        </authorList>
    </citation>
    <scope>NUCLEOTIDE SEQUENCE [LARGE SCALE GENOMIC DNA]</scope>
    <source>
        <strain evidence="3">ATCC 24698 / 74-OR23-1A / CBS 708.71 / DSM 1257 / FGSC 987</strain>
    </source>
</reference>
<evidence type="ECO:0000313" key="2">
    <source>
        <dbReference type="EMBL" id="ESA43794.1"/>
    </source>
</evidence>
<name>V5IQH4_NEUCR</name>
<organism evidence="2 3">
    <name type="scientific">Neurospora crassa (strain ATCC 24698 / 74-OR23-1A / CBS 708.71 / DSM 1257 / FGSC 987)</name>
    <dbReference type="NCBI Taxonomy" id="367110"/>
    <lineage>
        <taxon>Eukaryota</taxon>
        <taxon>Fungi</taxon>
        <taxon>Dikarya</taxon>
        <taxon>Ascomycota</taxon>
        <taxon>Pezizomycotina</taxon>
        <taxon>Sordariomycetes</taxon>
        <taxon>Sordariomycetidae</taxon>
        <taxon>Sordariales</taxon>
        <taxon>Sordariaceae</taxon>
        <taxon>Neurospora</taxon>
    </lineage>
</organism>